<dbReference type="InterPro" id="IPR051344">
    <property type="entry name" value="Vgb"/>
</dbReference>
<evidence type="ECO:0000313" key="3">
    <source>
        <dbReference type="Proteomes" id="UP000274843"/>
    </source>
</evidence>
<evidence type="ECO:0000256" key="1">
    <source>
        <dbReference type="SAM" id="MobiDB-lite"/>
    </source>
</evidence>
<dbReference type="AlphaFoldDB" id="A0A3N2H840"/>
<proteinExistence type="predicted"/>
<protein>
    <submittedName>
        <fullName evidence="2">Virginiamycin B lyase</fullName>
    </submittedName>
</protein>
<dbReference type="Gene3D" id="2.130.10.10">
    <property type="entry name" value="YVTN repeat-like/Quinoprotein amine dehydrogenase"/>
    <property type="match status" value="2"/>
</dbReference>
<dbReference type="Pfam" id="PF24684">
    <property type="entry name" value="Vgb_lyase"/>
    <property type="match status" value="2"/>
</dbReference>
<feature type="region of interest" description="Disordered" evidence="1">
    <location>
        <begin position="1"/>
        <end position="25"/>
    </location>
</feature>
<gene>
    <name evidence="2" type="ORF">EDD35_6924</name>
</gene>
<dbReference type="PANTHER" id="PTHR40274:SF3">
    <property type="entry name" value="VIRGINIAMYCIN B LYASE"/>
    <property type="match status" value="1"/>
</dbReference>
<dbReference type="Proteomes" id="UP000274843">
    <property type="component" value="Unassembled WGS sequence"/>
</dbReference>
<evidence type="ECO:0000313" key="2">
    <source>
        <dbReference type="EMBL" id="ROS44480.1"/>
    </source>
</evidence>
<dbReference type="GO" id="GO:0016829">
    <property type="term" value="F:lyase activity"/>
    <property type="evidence" value="ECO:0007669"/>
    <property type="project" value="UniProtKB-KW"/>
</dbReference>
<accession>A0A3N2H840</accession>
<dbReference type="SUPFAM" id="SSF63829">
    <property type="entry name" value="Calcium-dependent phosphotriesterase"/>
    <property type="match status" value="1"/>
</dbReference>
<comment type="caution">
    <text evidence="2">The sequence shown here is derived from an EMBL/GenBank/DDBJ whole genome shotgun (WGS) entry which is preliminary data.</text>
</comment>
<keyword evidence="3" id="KW-1185">Reference proteome</keyword>
<dbReference type="InterPro" id="IPR015943">
    <property type="entry name" value="WD40/YVTN_repeat-like_dom_sf"/>
</dbReference>
<sequence length="412" mass="44275">MLATGRPDVTPPVLRSLSTKPRKDAVVPRSVTKKRRVLTAVAGAALLASSAAIPASAADGTVGGAGPIKEYAPFPTPVSYPCEVIVDNNGKLWTDQFIGNRYGRVDPETGQVSETPLPNLAGLPGGQNKGPDGSIWFVEATGNALGRLNPETLHIDTYPFPWGNIGPINLPATPTINTGLGVPFDNSFGKDGKLYFALIGLNIFGSYDPATGQWERYDIPTPLSGPIAMEKGPANTIAFTEAIGNKIALFDIYTHEFTEYTIPTPGAFPGGLTVSPDDKYLYFGETLTNKIGRIEYATGKIEEFDLLALRKGLPSNLLTGNPLPNPGQMRFGSDGKLYIMQGTFTLGNQVGQFDPKTLEYNELRTPTPYSSPCDLNNTVPGKIFFAEFTGNRIAYFDIPVTEDISNTFPVFG</sequence>
<reference evidence="2 3" key="1">
    <citation type="submission" date="2018-11" db="EMBL/GenBank/DDBJ databases">
        <title>Sequencing the genomes of 1000 actinobacteria strains.</title>
        <authorList>
            <person name="Klenk H.-P."/>
        </authorList>
    </citation>
    <scope>NUCLEOTIDE SEQUENCE [LARGE SCALE GENOMIC DNA]</scope>
    <source>
        <strain evidence="2 3">DSM 44348</strain>
    </source>
</reference>
<organism evidence="2 3">
    <name type="scientific">Amycolatopsis thermoflava</name>
    <dbReference type="NCBI Taxonomy" id="84480"/>
    <lineage>
        <taxon>Bacteria</taxon>
        <taxon>Bacillati</taxon>
        <taxon>Actinomycetota</taxon>
        <taxon>Actinomycetes</taxon>
        <taxon>Pseudonocardiales</taxon>
        <taxon>Pseudonocardiaceae</taxon>
        <taxon>Amycolatopsis</taxon>
        <taxon>Amycolatopsis methanolica group</taxon>
    </lineage>
</organism>
<keyword evidence="2" id="KW-0456">Lyase</keyword>
<dbReference type="EMBL" id="RKHY01000001">
    <property type="protein sequence ID" value="ROS44480.1"/>
    <property type="molecule type" value="Genomic_DNA"/>
</dbReference>
<name>A0A3N2H840_9PSEU</name>
<dbReference type="PANTHER" id="PTHR40274">
    <property type="entry name" value="VIRGINIAMYCIN B LYASE"/>
    <property type="match status" value="1"/>
</dbReference>